<sequence length="169" mass="19123">MSERNRFMYTNLTASICVIRHQLPSNAWNTKTDTFQTQSDNRNQAVDETAANMRGQAAMKVPHKKLRDRLNCVKNCILPHIRCAFVNAFGLYAFLNYNWISDTSSLVDTWSLAPSMTQYSLPSSNPPDSTSLSKSLEQLDISLQRASIGSEPSQNLVVQLLPPQRLFQR</sequence>
<dbReference type="InParanoid" id="A0A024GQ44"/>
<dbReference type="AlphaFoldDB" id="A0A024GQ44"/>
<organism evidence="1 2">
    <name type="scientific">Albugo candida</name>
    <dbReference type="NCBI Taxonomy" id="65357"/>
    <lineage>
        <taxon>Eukaryota</taxon>
        <taxon>Sar</taxon>
        <taxon>Stramenopiles</taxon>
        <taxon>Oomycota</taxon>
        <taxon>Peronosporomycetes</taxon>
        <taxon>Albuginales</taxon>
        <taxon>Albuginaceae</taxon>
        <taxon>Albugo</taxon>
    </lineage>
</organism>
<evidence type="ECO:0000313" key="1">
    <source>
        <dbReference type="EMBL" id="CCI48999.1"/>
    </source>
</evidence>
<evidence type="ECO:0000313" key="2">
    <source>
        <dbReference type="Proteomes" id="UP000053237"/>
    </source>
</evidence>
<name>A0A024GQ44_9STRA</name>
<dbReference type="EMBL" id="CAIX01000266">
    <property type="protein sequence ID" value="CCI48999.1"/>
    <property type="molecule type" value="Genomic_DNA"/>
</dbReference>
<proteinExistence type="predicted"/>
<gene>
    <name evidence="1" type="ORF">BN9_102530</name>
</gene>
<dbReference type="Proteomes" id="UP000053237">
    <property type="component" value="Unassembled WGS sequence"/>
</dbReference>
<reference evidence="1 2" key="1">
    <citation type="submission" date="2012-05" db="EMBL/GenBank/DDBJ databases">
        <title>Recombination and specialization in a pathogen metapopulation.</title>
        <authorList>
            <person name="Gardiner A."/>
            <person name="Kemen E."/>
            <person name="Schultz-Larsen T."/>
            <person name="MacLean D."/>
            <person name="Van Oosterhout C."/>
            <person name="Jones J.D.G."/>
        </authorList>
    </citation>
    <scope>NUCLEOTIDE SEQUENCE [LARGE SCALE GENOMIC DNA]</scope>
    <source>
        <strain evidence="1 2">Ac Nc2</strain>
    </source>
</reference>
<accession>A0A024GQ44</accession>
<keyword evidence="2" id="KW-1185">Reference proteome</keyword>
<comment type="caution">
    <text evidence="1">The sequence shown here is derived from an EMBL/GenBank/DDBJ whole genome shotgun (WGS) entry which is preliminary data.</text>
</comment>
<protein>
    <submittedName>
        <fullName evidence="1">Uncharacterized protein</fullName>
    </submittedName>
</protein>